<evidence type="ECO:0000313" key="1">
    <source>
        <dbReference type="EMBL" id="GLB49164.1"/>
    </source>
</evidence>
<keyword evidence="2" id="KW-1185">Reference proteome</keyword>
<organism evidence="1 2">
    <name type="scientific">Neptunitalea lumnitzerae</name>
    <dbReference type="NCBI Taxonomy" id="2965509"/>
    <lineage>
        <taxon>Bacteria</taxon>
        <taxon>Pseudomonadati</taxon>
        <taxon>Bacteroidota</taxon>
        <taxon>Flavobacteriia</taxon>
        <taxon>Flavobacteriales</taxon>
        <taxon>Flavobacteriaceae</taxon>
        <taxon>Neptunitalea</taxon>
    </lineage>
</organism>
<gene>
    <name evidence="1" type="ORF">Y10_15320</name>
</gene>
<dbReference type="EMBL" id="BRVO01000002">
    <property type="protein sequence ID" value="GLB49164.1"/>
    <property type="molecule type" value="Genomic_DNA"/>
</dbReference>
<dbReference type="RefSeq" id="WP_281764809.1">
    <property type="nucleotide sequence ID" value="NZ_BRVO01000002.1"/>
</dbReference>
<name>A0ABQ5MIE1_9FLAO</name>
<dbReference type="Proteomes" id="UP001143543">
    <property type="component" value="Unassembled WGS sequence"/>
</dbReference>
<evidence type="ECO:0008006" key="3">
    <source>
        <dbReference type="Google" id="ProtNLM"/>
    </source>
</evidence>
<evidence type="ECO:0000313" key="2">
    <source>
        <dbReference type="Proteomes" id="UP001143543"/>
    </source>
</evidence>
<protein>
    <recommendedName>
        <fullName evidence="3">STAS/SEC14 domain-containing protein</fullName>
    </recommendedName>
</protein>
<comment type="caution">
    <text evidence="1">The sequence shown here is derived from an EMBL/GenBank/DDBJ whole genome shotgun (WGS) entry which is preliminary data.</text>
</comment>
<proteinExistence type="predicted"/>
<sequence length="139" mass="16424">MQKKAIKINCCGSFYKKHQTKIGTFYFFDEYVITEFNEGVTVSFDSCKDLCFLINKYYGDTTPYGVISNRINSYSVFPTDYFYLKNMFFNLRCIAVVNYINKTTYPFESEVVEKVICPRTYQSFKDLDTARRWLCSMIS</sequence>
<accession>A0ABQ5MIE1</accession>
<reference evidence="1" key="1">
    <citation type="submission" date="2022-07" db="EMBL/GenBank/DDBJ databases">
        <title>Taxonomy of Novel Oxalotrophic and Methylotrophic Bacteria.</title>
        <authorList>
            <person name="Sahin N."/>
            <person name="Tani A."/>
        </authorList>
    </citation>
    <scope>NUCLEOTIDE SEQUENCE</scope>
    <source>
        <strain evidence="1">Y10</strain>
    </source>
</reference>